<dbReference type="Proteomes" id="UP000504606">
    <property type="component" value="Unplaced"/>
</dbReference>
<dbReference type="GeneID" id="113215881"/>
<name>A0A6J1TDJ8_FRAOC</name>
<evidence type="ECO:0000313" key="2">
    <source>
        <dbReference type="Proteomes" id="UP000504606"/>
    </source>
</evidence>
<evidence type="ECO:0000313" key="3">
    <source>
        <dbReference type="RefSeq" id="XP_026291328.1"/>
    </source>
</evidence>
<sequence length="106" mass="11324">MNTIMKTTVLACLLVAALQFSQAIPLAAPAESTNTLAVRGGADQAKCVMEIVGTLFKDVPAWIYICVEQAQKDPSLPLFIQFPICAAITGGADFVRLAMDVVQKCH</sequence>
<dbReference type="KEGG" id="foc:113215881"/>
<feature type="chain" id="PRO_5026802514" evidence="1">
    <location>
        <begin position="24"/>
        <end position="106"/>
    </location>
</feature>
<reference evidence="3" key="1">
    <citation type="submission" date="2025-08" db="UniProtKB">
        <authorList>
            <consortium name="RefSeq"/>
        </authorList>
    </citation>
    <scope>IDENTIFICATION</scope>
    <source>
        <tissue evidence="3">Whole organism</tissue>
    </source>
</reference>
<dbReference type="RefSeq" id="XP_026291328.1">
    <property type="nucleotide sequence ID" value="XM_026435543.2"/>
</dbReference>
<keyword evidence="1" id="KW-0732">Signal</keyword>
<accession>A0A6J1TDJ8</accession>
<evidence type="ECO:0000256" key="1">
    <source>
        <dbReference type="SAM" id="SignalP"/>
    </source>
</evidence>
<dbReference type="AlphaFoldDB" id="A0A6J1TDJ8"/>
<proteinExistence type="predicted"/>
<gene>
    <name evidence="3" type="primary">LOC113215881</name>
</gene>
<feature type="signal peptide" evidence="1">
    <location>
        <begin position="1"/>
        <end position="23"/>
    </location>
</feature>
<organism evidence="2 3">
    <name type="scientific">Frankliniella occidentalis</name>
    <name type="common">Western flower thrips</name>
    <name type="synonym">Euthrips occidentalis</name>
    <dbReference type="NCBI Taxonomy" id="133901"/>
    <lineage>
        <taxon>Eukaryota</taxon>
        <taxon>Metazoa</taxon>
        <taxon>Ecdysozoa</taxon>
        <taxon>Arthropoda</taxon>
        <taxon>Hexapoda</taxon>
        <taxon>Insecta</taxon>
        <taxon>Pterygota</taxon>
        <taxon>Neoptera</taxon>
        <taxon>Paraneoptera</taxon>
        <taxon>Thysanoptera</taxon>
        <taxon>Terebrantia</taxon>
        <taxon>Thripoidea</taxon>
        <taxon>Thripidae</taxon>
        <taxon>Frankliniella</taxon>
    </lineage>
</organism>
<keyword evidence="2" id="KW-1185">Reference proteome</keyword>
<protein>
    <submittedName>
        <fullName evidence="3">Uncharacterized protein LOC113215881</fullName>
    </submittedName>
</protein>